<dbReference type="AlphaFoldDB" id="A0A1M6SX33"/>
<dbReference type="Pfam" id="PF13649">
    <property type="entry name" value="Methyltransf_25"/>
    <property type="match status" value="1"/>
</dbReference>
<dbReference type="GO" id="GO:0008168">
    <property type="term" value="F:methyltransferase activity"/>
    <property type="evidence" value="ECO:0007669"/>
    <property type="project" value="UniProtKB-KW"/>
</dbReference>
<dbReference type="Proteomes" id="UP000184452">
    <property type="component" value="Unassembled WGS sequence"/>
</dbReference>
<evidence type="ECO:0000313" key="3">
    <source>
        <dbReference type="Proteomes" id="UP000184452"/>
    </source>
</evidence>
<keyword evidence="2" id="KW-0830">Ubiquinone</keyword>
<dbReference type="SUPFAM" id="SSF53335">
    <property type="entry name" value="S-adenosyl-L-methionine-dependent methyltransferases"/>
    <property type="match status" value="1"/>
</dbReference>
<accession>A0A1M6SX33</accession>
<protein>
    <submittedName>
        <fullName evidence="2">Ubiquinone/menaquinone biosynthesis C-methylase UbiE</fullName>
    </submittedName>
</protein>
<dbReference type="OrthoDB" id="9810247at2"/>
<name>A0A1M6SX33_9ACTN</name>
<keyword evidence="2" id="KW-0808">Transferase</keyword>
<evidence type="ECO:0000313" key="2">
    <source>
        <dbReference type="EMBL" id="SHK49246.1"/>
    </source>
</evidence>
<dbReference type="Gene3D" id="3.40.50.150">
    <property type="entry name" value="Vaccinia Virus protein VP39"/>
    <property type="match status" value="1"/>
</dbReference>
<dbReference type="STRING" id="758803.SAMN05421803_12160"/>
<gene>
    <name evidence="2" type="ORF">SAMN05421803_12160</name>
</gene>
<dbReference type="RefSeq" id="WP_073382581.1">
    <property type="nucleotide sequence ID" value="NZ_FQZK01000021.1"/>
</dbReference>
<feature type="domain" description="Methyltransferase" evidence="1">
    <location>
        <begin position="57"/>
        <end position="149"/>
    </location>
</feature>
<sequence length="243" mass="27383">MPTVEWNRKAWGKTHSWDQQGDEWSFMASHCGQPYGKWKASLVETLLVPGASRGPSLEIGPGHGRWTEHLLEHSPGVWIVDVNENCLDHCRERFADRPGLRVHHTADCGMDPVPDASIAFVWSFDVFVHLDPDVVTGYLAEMSRVMAPGAGAVIHHAGKPDWTLRLSPLTRRTGRPGRIAQRWISQRRWRDDGNRSDVSPEAFARWAEANGLEVVEQRGSWGDRGQHTVAKYRDSITVLRKPA</sequence>
<reference evidence="2 3" key="1">
    <citation type="submission" date="2016-11" db="EMBL/GenBank/DDBJ databases">
        <authorList>
            <person name="Jaros S."/>
            <person name="Januszkiewicz K."/>
            <person name="Wedrychowicz H."/>
        </authorList>
    </citation>
    <scope>NUCLEOTIDE SEQUENCE [LARGE SCALE GENOMIC DNA]</scope>
    <source>
        <strain evidence="2 3">CGMCC 4.5723</strain>
    </source>
</reference>
<dbReference type="InterPro" id="IPR041698">
    <property type="entry name" value="Methyltransf_25"/>
</dbReference>
<keyword evidence="2" id="KW-0489">Methyltransferase</keyword>
<dbReference type="InterPro" id="IPR029063">
    <property type="entry name" value="SAM-dependent_MTases_sf"/>
</dbReference>
<organism evidence="2 3">
    <name type="scientific">Nocardiopsis flavescens</name>
    <dbReference type="NCBI Taxonomy" id="758803"/>
    <lineage>
        <taxon>Bacteria</taxon>
        <taxon>Bacillati</taxon>
        <taxon>Actinomycetota</taxon>
        <taxon>Actinomycetes</taxon>
        <taxon>Streptosporangiales</taxon>
        <taxon>Nocardiopsidaceae</taxon>
        <taxon>Nocardiopsis</taxon>
    </lineage>
</organism>
<proteinExistence type="predicted"/>
<evidence type="ECO:0000259" key="1">
    <source>
        <dbReference type="Pfam" id="PF13649"/>
    </source>
</evidence>
<keyword evidence="3" id="KW-1185">Reference proteome</keyword>
<dbReference type="EMBL" id="FQZK01000021">
    <property type="protein sequence ID" value="SHK49246.1"/>
    <property type="molecule type" value="Genomic_DNA"/>
</dbReference>
<dbReference type="CDD" id="cd02440">
    <property type="entry name" value="AdoMet_MTases"/>
    <property type="match status" value="1"/>
</dbReference>
<dbReference type="GO" id="GO:0032259">
    <property type="term" value="P:methylation"/>
    <property type="evidence" value="ECO:0007669"/>
    <property type="project" value="UniProtKB-KW"/>
</dbReference>